<feature type="domain" description="Peripheral subunit-binding (PSBD)" evidence="9">
    <location>
        <begin position="187"/>
        <end position="224"/>
    </location>
</feature>
<protein>
    <recommendedName>
        <fullName evidence="6">Dihydrolipoamide acetyltransferase component of pyruvate dehydrogenase complex</fullName>
        <ecNumber evidence="6">2.3.1.-</ecNumber>
    </recommendedName>
</protein>
<evidence type="ECO:0000256" key="3">
    <source>
        <dbReference type="ARBA" id="ARBA00022679"/>
    </source>
</evidence>
<comment type="similarity">
    <text evidence="2 6">Belongs to the 2-oxoacid dehydrogenase family.</text>
</comment>
<evidence type="ECO:0000256" key="5">
    <source>
        <dbReference type="ARBA" id="ARBA00023315"/>
    </source>
</evidence>
<evidence type="ECO:0000256" key="6">
    <source>
        <dbReference type="RuleBase" id="RU003423"/>
    </source>
</evidence>
<dbReference type="Gene3D" id="3.30.559.10">
    <property type="entry name" value="Chloramphenicol acetyltransferase-like domain"/>
    <property type="match status" value="1"/>
</dbReference>
<proteinExistence type="inferred from homology"/>
<dbReference type="EMBL" id="BRVS01000013">
    <property type="protein sequence ID" value="GLB68195.1"/>
    <property type="molecule type" value="Genomic_DNA"/>
</dbReference>
<feature type="compositionally biased region" description="Low complexity" evidence="7">
    <location>
        <begin position="221"/>
        <end position="235"/>
    </location>
</feature>
<dbReference type="PANTHER" id="PTHR43178">
    <property type="entry name" value="DIHYDROLIPOAMIDE ACETYLTRANSFERASE COMPONENT OF PYRUVATE DEHYDROGENASE COMPLEX"/>
    <property type="match status" value="1"/>
</dbReference>
<keyword evidence="5 6" id="KW-0012">Acyltransferase</keyword>
<evidence type="ECO:0000313" key="11">
    <source>
        <dbReference type="Proteomes" id="UP001209654"/>
    </source>
</evidence>
<dbReference type="Gene3D" id="4.10.320.10">
    <property type="entry name" value="E3-binding domain"/>
    <property type="match status" value="2"/>
</dbReference>
<dbReference type="Pfam" id="PF00198">
    <property type="entry name" value="2-oxoacid_dh"/>
    <property type="match status" value="1"/>
</dbReference>
<name>A0ABQ5MW22_9MICC</name>
<sequence>MPSLGADMERGKLIEWLVKPGDYVHRGDLVAVVDTDKTVMDVETFEEGIVAELFTDIGSTVPVGTVMARIVQTPAETSAAAPGQGPPRAVPPPEGTTEAAPRPRSWPPPIRNLAQRLGVDLASVAGTGPAGAVTRADVERAAAAAGAAAGAGGAVPAEQVPAAVPPPAKPVPAVAAQAEPVRGRTVRSSPRARKIARELGIDPAAVHGSGPEGAVTESDVRAAAARAGAAAGPEQAAPPGPEQAAPATPLPPPGPPAEAAEAGGAADRRGSLRRAVGKLMSRSKKDIPHYYLSSTVDLHAALTWMEAANARVPVASRLVPAALLLKATALAALEVPEVNGHYADGRHRPSSAVHLGVAVSLREGGIIAPAIRDADSLALADLMASLRDVVGRARSGRLQRAEMADPTLTVTNLGDLGVDAVFGVIYPPQVAMVGFGRIAEQAWAHEGMLAARRCVTATLSADHRVSDGLRGGRFLARIGELLQKPEEL</sequence>
<keyword evidence="10" id="KW-0670">Pyruvate</keyword>
<dbReference type="InterPro" id="IPR050743">
    <property type="entry name" value="2-oxoacid_DH_E2_comp"/>
</dbReference>
<feature type="domain" description="Lipoyl-binding" evidence="8">
    <location>
        <begin position="1"/>
        <end position="71"/>
    </location>
</feature>
<dbReference type="InterPro" id="IPR001078">
    <property type="entry name" value="2-oxoacid_DH_actylTfrase"/>
</dbReference>
<feature type="compositionally biased region" description="Low complexity" evidence="7">
    <location>
        <begin position="171"/>
        <end position="180"/>
    </location>
</feature>
<dbReference type="Pfam" id="PF02817">
    <property type="entry name" value="E3_binding"/>
    <property type="match status" value="2"/>
</dbReference>
<evidence type="ECO:0000256" key="4">
    <source>
        <dbReference type="ARBA" id="ARBA00022823"/>
    </source>
</evidence>
<comment type="cofactor">
    <cofactor evidence="1 6">
        <name>(R)-lipoate</name>
        <dbReference type="ChEBI" id="CHEBI:83088"/>
    </cofactor>
</comment>
<evidence type="ECO:0000313" key="10">
    <source>
        <dbReference type="EMBL" id="GLB68195.1"/>
    </source>
</evidence>
<dbReference type="CDD" id="cd06849">
    <property type="entry name" value="lipoyl_domain"/>
    <property type="match status" value="1"/>
</dbReference>
<dbReference type="InterPro" id="IPR036625">
    <property type="entry name" value="E3-bd_dom_sf"/>
</dbReference>
<accession>A0ABQ5MW22</accession>
<dbReference type="Gene3D" id="2.40.50.100">
    <property type="match status" value="1"/>
</dbReference>
<keyword evidence="11" id="KW-1185">Reference proteome</keyword>
<dbReference type="InterPro" id="IPR011053">
    <property type="entry name" value="Single_hybrid_motif"/>
</dbReference>
<keyword evidence="3 6" id="KW-0808">Transferase</keyword>
<reference evidence="10 11" key="1">
    <citation type="journal article" date="2023" name="Int. J. Syst. Evol. Microbiol.">
        <title>Arthrobacter mangrovi sp. nov., an actinobacterium isolated from the rhizosphere of a mangrove.</title>
        <authorList>
            <person name="Hamada M."/>
            <person name="Saitou S."/>
            <person name="Enomoto N."/>
            <person name="Nanri K."/>
            <person name="Hidaka K."/>
            <person name="Miura T."/>
            <person name="Tamura T."/>
        </authorList>
    </citation>
    <scope>NUCLEOTIDE SEQUENCE [LARGE SCALE GENOMIC DNA]</scope>
    <source>
        <strain evidence="10 11">NBRC 112813</strain>
    </source>
</reference>
<dbReference type="PROSITE" id="PS51826">
    <property type="entry name" value="PSBD"/>
    <property type="match status" value="2"/>
</dbReference>
<dbReference type="SUPFAM" id="SSF47005">
    <property type="entry name" value="Peripheral subunit-binding domain of 2-oxo acid dehydrogenase complex"/>
    <property type="match status" value="2"/>
</dbReference>
<dbReference type="Proteomes" id="UP001209654">
    <property type="component" value="Unassembled WGS sequence"/>
</dbReference>
<evidence type="ECO:0000259" key="9">
    <source>
        <dbReference type="PROSITE" id="PS51826"/>
    </source>
</evidence>
<dbReference type="InterPro" id="IPR004167">
    <property type="entry name" value="PSBD"/>
</dbReference>
<evidence type="ECO:0000256" key="2">
    <source>
        <dbReference type="ARBA" id="ARBA00007317"/>
    </source>
</evidence>
<feature type="region of interest" description="Disordered" evidence="7">
    <location>
        <begin position="75"/>
        <end position="111"/>
    </location>
</feature>
<dbReference type="PROSITE" id="PS50968">
    <property type="entry name" value="BIOTINYL_LIPOYL"/>
    <property type="match status" value="1"/>
</dbReference>
<keyword evidence="4 6" id="KW-0450">Lipoyl</keyword>
<evidence type="ECO:0000256" key="1">
    <source>
        <dbReference type="ARBA" id="ARBA00001938"/>
    </source>
</evidence>
<organism evidence="10 11">
    <name type="scientific">Arthrobacter mangrovi</name>
    <dbReference type="NCBI Taxonomy" id="2966350"/>
    <lineage>
        <taxon>Bacteria</taxon>
        <taxon>Bacillati</taxon>
        <taxon>Actinomycetota</taxon>
        <taxon>Actinomycetes</taxon>
        <taxon>Micrococcales</taxon>
        <taxon>Micrococcaceae</taxon>
        <taxon>Arthrobacter</taxon>
    </lineage>
</organism>
<dbReference type="SUPFAM" id="SSF52777">
    <property type="entry name" value="CoA-dependent acyltransferases"/>
    <property type="match status" value="1"/>
</dbReference>
<comment type="caution">
    <text evidence="10">The sequence shown here is derived from an EMBL/GenBank/DDBJ whole genome shotgun (WGS) entry which is preliminary data.</text>
</comment>
<evidence type="ECO:0000256" key="7">
    <source>
        <dbReference type="SAM" id="MobiDB-lite"/>
    </source>
</evidence>
<dbReference type="Pfam" id="PF00364">
    <property type="entry name" value="Biotin_lipoyl"/>
    <property type="match status" value="1"/>
</dbReference>
<dbReference type="EC" id="2.3.1.-" evidence="6"/>
<feature type="domain" description="Peripheral subunit-binding (PSBD)" evidence="9">
    <location>
        <begin position="105"/>
        <end position="142"/>
    </location>
</feature>
<dbReference type="SUPFAM" id="SSF51230">
    <property type="entry name" value="Single hybrid motif"/>
    <property type="match status" value="1"/>
</dbReference>
<feature type="region of interest" description="Disordered" evidence="7">
    <location>
        <begin position="171"/>
        <end position="270"/>
    </location>
</feature>
<evidence type="ECO:0000259" key="8">
    <source>
        <dbReference type="PROSITE" id="PS50968"/>
    </source>
</evidence>
<dbReference type="InterPro" id="IPR000089">
    <property type="entry name" value="Biotin_lipoyl"/>
</dbReference>
<dbReference type="PANTHER" id="PTHR43178:SF5">
    <property type="entry name" value="LIPOAMIDE ACYLTRANSFERASE COMPONENT OF BRANCHED-CHAIN ALPHA-KETO ACID DEHYDROGENASE COMPLEX, MITOCHONDRIAL"/>
    <property type="match status" value="1"/>
</dbReference>
<feature type="compositionally biased region" description="Pro residues" evidence="7">
    <location>
        <begin position="84"/>
        <end position="94"/>
    </location>
</feature>
<dbReference type="InterPro" id="IPR023213">
    <property type="entry name" value="CAT-like_dom_sf"/>
</dbReference>
<gene>
    <name evidence="10" type="primary">aceF</name>
    <name evidence="10" type="ORF">AHIS1636_26370</name>
</gene>